<keyword evidence="3" id="KW-1185">Reference proteome</keyword>
<organism evidence="2 3">
    <name type="scientific">Mucuna pruriens</name>
    <name type="common">Velvet bean</name>
    <name type="synonym">Dolichos pruriens</name>
    <dbReference type="NCBI Taxonomy" id="157652"/>
    <lineage>
        <taxon>Eukaryota</taxon>
        <taxon>Viridiplantae</taxon>
        <taxon>Streptophyta</taxon>
        <taxon>Embryophyta</taxon>
        <taxon>Tracheophyta</taxon>
        <taxon>Spermatophyta</taxon>
        <taxon>Magnoliopsida</taxon>
        <taxon>eudicotyledons</taxon>
        <taxon>Gunneridae</taxon>
        <taxon>Pentapetalae</taxon>
        <taxon>rosids</taxon>
        <taxon>fabids</taxon>
        <taxon>Fabales</taxon>
        <taxon>Fabaceae</taxon>
        <taxon>Papilionoideae</taxon>
        <taxon>50 kb inversion clade</taxon>
        <taxon>NPAAA clade</taxon>
        <taxon>indigoferoid/millettioid clade</taxon>
        <taxon>Phaseoleae</taxon>
        <taxon>Mucuna</taxon>
    </lineage>
</organism>
<dbReference type="Proteomes" id="UP000257109">
    <property type="component" value="Unassembled WGS sequence"/>
</dbReference>
<feature type="region of interest" description="Disordered" evidence="1">
    <location>
        <begin position="180"/>
        <end position="223"/>
    </location>
</feature>
<dbReference type="STRING" id="157652.A0A371I5R6"/>
<dbReference type="PANTHER" id="PTHR33356:SF35">
    <property type="entry name" value="DEHYDROGENASE_GMP REDUCTASE, PUTATIVE-RELATED"/>
    <property type="match status" value="1"/>
</dbReference>
<sequence length="334" mass="36881">MAVDLHTSLPPHFLPDDDDDHHHNLLLSPSQHSHPLLADGETTTTTMRNDNNDDDFIAELTHRMARFLLPDDDDTFDFSSTASHSSNLESSWDSKQGSPEGSSQEPSSPATPEQRCWKSSYDMFENIKFNERDDFNFNSKYHLSHDINQSSNTGLYSHQSLIEEQIRAIELSGLKQEQVVVSPQSKPAPRRKNQGQTYEPKKGNGRRARPPRPGPHTQQQGGAGMRALFLDGPGSRGGTGVFLPRGGATTPSESTNKQGKGCSTVLIPARVVQALQLHFDQMAATSGPKAGGFPPLHDVLVSNRDGMYSLQKRQSLKAPASIQNDTILPQEWTY</sequence>
<dbReference type="AlphaFoldDB" id="A0A371I5R6"/>
<comment type="caution">
    <text evidence="2">The sequence shown here is derived from an EMBL/GenBank/DDBJ whole genome shotgun (WGS) entry which is preliminary data.</text>
</comment>
<evidence type="ECO:0000256" key="1">
    <source>
        <dbReference type="SAM" id="MobiDB-lite"/>
    </source>
</evidence>
<protein>
    <submittedName>
        <fullName evidence="2">Uncharacterized protein</fullName>
    </submittedName>
</protein>
<proteinExistence type="predicted"/>
<dbReference type="EMBL" id="QJKJ01000851">
    <property type="protein sequence ID" value="RDY10385.1"/>
    <property type="molecule type" value="Genomic_DNA"/>
</dbReference>
<feature type="compositionally biased region" description="Low complexity" evidence="1">
    <location>
        <begin position="96"/>
        <end position="108"/>
    </location>
</feature>
<gene>
    <name evidence="2" type="ORF">CR513_05100</name>
</gene>
<accession>A0A371I5R6</accession>
<feature type="region of interest" description="Disordered" evidence="1">
    <location>
        <begin position="14"/>
        <end position="51"/>
    </location>
</feature>
<name>A0A371I5R6_MUCPR</name>
<feature type="compositionally biased region" description="Low complexity" evidence="1">
    <location>
        <begin position="25"/>
        <end position="49"/>
    </location>
</feature>
<evidence type="ECO:0000313" key="3">
    <source>
        <dbReference type="Proteomes" id="UP000257109"/>
    </source>
</evidence>
<reference evidence="2" key="1">
    <citation type="submission" date="2018-05" db="EMBL/GenBank/DDBJ databases">
        <title>Draft genome of Mucuna pruriens seed.</title>
        <authorList>
            <person name="Nnadi N.E."/>
            <person name="Vos R."/>
            <person name="Hasami M.H."/>
            <person name="Devisetty U.K."/>
            <person name="Aguiy J.C."/>
        </authorList>
    </citation>
    <scope>NUCLEOTIDE SEQUENCE [LARGE SCALE GENOMIC DNA]</scope>
    <source>
        <strain evidence="2">JCA_2017</strain>
    </source>
</reference>
<dbReference type="PANTHER" id="PTHR33356">
    <property type="entry name" value="TIP41-LIKE PROTEIN"/>
    <property type="match status" value="1"/>
</dbReference>
<feature type="non-terminal residue" evidence="2">
    <location>
        <position position="1"/>
    </location>
</feature>
<feature type="region of interest" description="Disordered" evidence="1">
    <location>
        <begin position="80"/>
        <end position="115"/>
    </location>
</feature>
<dbReference type="OrthoDB" id="1709562at2759"/>
<evidence type="ECO:0000313" key="2">
    <source>
        <dbReference type="EMBL" id="RDY10385.1"/>
    </source>
</evidence>